<evidence type="ECO:0000313" key="2">
    <source>
        <dbReference type="EMBL" id="MBB6052700.1"/>
    </source>
</evidence>
<keyword evidence="1" id="KW-1133">Transmembrane helix</keyword>
<keyword evidence="2" id="KW-0132">Cell division</keyword>
<dbReference type="AlphaFoldDB" id="A0A7W9STT2"/>
<name>A0A7W9STT2_ARMRO</name>
<dbReference type="EMBL" id="JACHGW010000004">
    <property type="protein sequence ID" value="MBB6052700.1"/>
    <property type="molecule type" value="Genomic_DNA"/>
</dbReference>
<protein>
    <submittedName>
        <fullName evidence="2">Cell division protein FtsB</fullName>
    </submittedName>
</protein>
<gene>
    <name evidence="2" type="ORF">HNQ39_004521</name>
</gene>
<feature type="transmembrane region" description="Helical" evidence="1">
    <location>
        <begin position="16"/>
        <end position="37"/>
    </location>
</feature>
<evidence type="ECO:0000256" key="1">
    <source>
        <dbReference type="SAM" id="Phobius"/>
    </source>
</evidence>
<reference evidence="2 3" key="1">
    <citation type="submission" date="2020-08" db="EMBL/GenBank/DDBJ databases">
        <title>Genomic Encyclopedia of Type Strains, Phase IV (KMG-IV): sequencing the most valuable type-strain genomes for metagenomic binning, comparative biology and taxonomic classification.</title>
        <authorList>
            <person name="Goeker M."/>
        </authorList>
    </citation>
    <scope>NUCLEOTIDE SEQUENCE [LARGE SCALE GENOMIC DNA]</scope>
    <source>
        <strain evidence="2 3">DSM 23562</strain>
    </source>
</reference>
<dbReference type="RefSeq" id="WP_184202225.1">
    <property type="nucleotide sequence ID" value="NZ_JACHGW010000004.1"/>
</dbReference>
<comment type="caution">
    <text evidence="2">The sequence shown here is derived from an EMBL/GenBank/DDBJ whole genome shotgun (WGS) entry which is preliminary data.</text>
</comment>
<proteinExistence type="predicted"/>
<accession>A0A7W9STT2</accession>
<keyword evidence="2" id="KW-0131">Cell cycle</keyword>
<sequence length="104" mass="12222">MAILSKSTPTRRPRRITWRVFCGSLGILLGLALYVRWLSLPWAQGMQTSRKVRQQEARLRERRAENARLAQHLVYLKSPEGIESLARSRGYHRPDEQVYLEPHR</sequence>
<organism evidence="2 3">
    <name type="scientific">Armatimonas rosea</name>
    <dbReference type="NCBI Taxonomy" id="685828"/>
    <lineage>
        <taxon>Bacteria</taxon>
        <taxon>Bacillati</taxon>
        <taxon>Armatimonadota</taxon>
        <taxon>Armatimonadia</taxon>
        <taxon>Armatimonadales</taxon>
        <taxon>Armatimonadaceae</taxon>
        <taxon>Armatimonas</taxon>
    </lineage>
</organism>
<dbReference type="GO" id="GO:0051301">
    <property type="term" value="P:cell division"/>
    <property type="evidence" value="ECO:0007669"/>
    <property type="project" value="UniProtKB-KW"/>
</dbReference>
<dbReference type="InterPro" id="IPR007060">
    <property type="entry name" value="FtsL/DivIC"/>
</dbReference>
<keyword evidence="1" id="KW-0472">Membrane</keyword>
<dbReference type="Proteomes" id="UP000520814">
    <property type="component" value="Unassembled WGS sequence"/>
</dbReference>
<keyword evidence="1" id="KW-0812">Transmembrane</keyword>
<dbReference type="Pfam" id="PF04977">
    <property type="entry name" value="DivIC"/>
    <property type="match status" value="1"/>
</dbReference>
<evidence type="ECO:0000313" key="3">
    <source>
        <dbReference type="Proteomes" id="UP000520814"/>
    </source>
</evidence>
<keyword evidence="3" id="KW-1185">Reference proteome</keyword>